<dbReference type="EC" id="3.1.26.8" evidence="11 12"/>
<dbReference type="OrthoDB" id="9791329at2"/>
<feature type="domain" description="Toprim" evidence="13">
    <location>
        <begin position="4"/>
        <end position="90"/>
    </location>
</feature>
<evidence type="ECO:0000256" key="2">
    <source>
        <dbReference type="ARBA" id="ARBA00022517"/>
    </source>
</evidence>
<dbReference type="GO" id="GO:0005737">
    <property type="term" value="C:cytoplasm"/>
    <property type="evidence" value="ECO:0007669"/>
    <property type="project" value="UniProtKB-SubCell"/>
</dbReference>
<keyword evidence="2 11" id="KW-0690">Ribosome biogenesis</keyword>
<dbReference type="Pfam" id="PF01751">
    <property type="entry name" value="Toprim"/>
    <property type="match status" value="1"/>
</dbReference>
<dbReference type="GO" id="GO:0046872">
    <property type="term" value="F:metal ion binding"/>
    <property type="evidence" value="ECO:0007669"/>
    <property type="project" value="UniProtKB-KW"/>
</dbReference>
<dbReference type="GO" id="GO:0019843">
    <property type="term" value="F:rRNA binding"/>
    <property type="evidence" value="ECO:0007669"/>
    <property type="project" value="UniProtKB-KW"/>
</dbReference>
<keyword evidence="3 11" id="KW-0698">rRNA processing</keyword>
<dbReference type="SUPFAM" id="SSF110455">
    <property type="entry name" value="Toprim domain"/>
    <property type="match status" value="1"/>
</dbReference>
<evidence type="ECO:0000256" key="6">
    <source>
        <dbReference type="ARBA" id="ARBA00022730"/>
    </source>
</evidence>
<name>A0A5C8NSH2_9BACI</name>
<keyword evidence="10 11" id="KW-0694">RNA-binding</keyword>
<evidence type="ECO:0000256" key="1">
    <source>
        <dbReference type="ARBA" id="ARBA00022490"/>
    </source>
</evidence>
<dbReference type="PANTHER" id="PTHR39156">
    <property type="entry name" value="RIBONUCLEASE M5"/>
    <property type="match status" value="1"/>
</dbReference>
<keyword evidence="4 11" id="KW-0540">Nuclease</keyword>
<dbReference type="Gene3D" id="3.40.1360.10">
    <property type="match status" value="1"/>
</dbReference>
<organism evidence="14 15">
    <name type="scientific">Cerasibacillus terrae</name>
    <dbReference type="NCBI Taxonomy" id="2498845"/>
    <lineage>
        <taxon>Bacteria</taxon>
        <taxon>Bacillati</taxon>
        <taxon>Bacillota</taxon>
        <taxon>Bacilli</taxon>
        <taxon>Bacillales</taxon>
        <taxon>Bacillaceae</taxon>
        <taxon>Cerasibacillus</taxon>
    </lineage>
</organism>
<dbReference type="PROSITE" id="PS50880">
    <property type="entry name" value="TOPRIM"/>
    <property type="match status" value="1"/>
</dbReference>
<evidence type="ECO:0000256" key="8">
    <source>
        <dbReference type="ARBA" id="ARBA00022801"/>
    </source>
</evidence>
<comment type="similarity">
    <text evidence="11">Belongs to the ribonuclease M5 family.</text>
</comment>
<evidence type="ECO:0000256" key="10">
    <source>
        <dbReference type="ARBA" id="ARBA00022884"/>
    </source>
</evidence>
<comment type="catalytic activity">
    <reaction evidence="11">
        <text>Endonucleolytic cleavage of RNA, removing 21 and 42 nucleotides, respectively, from the 5'- and 3'-termini of a 5S-rRNA precursor.</text>
        <dbReference type="EC" id="3.1.26.8"/>
    </reaction>
</comment>
<sequence>MKIKEVIVVEGKSDTVKIKQAVQADTIETNGSAIDSFTLGQIRHAQNKRGIIIFTDPDYPGERIRHIIDQSVPGCKHAFLTKEKARAKHPKNKSLGIEHASVESIQKALESVYELVPEIDITPIIEKDDLMRLGLIGGSGAYKRRKRLGEILNIGHVNGKQLQKRLTMFQITKNQLKSALQEIEREEMNE</sequence>
<evidence type="ECO:0000256" key="11">
    <source>
        <dbReference type="HAMAP-Rule" id="MF_01469"/>
    </source>
</evidence>
<dbReference type="EMBL" id="VDUW01000008">
    <property type="protein sequence ID" value="TXL63433.1"/>
    <property type="molecule type" value="Genomic_DNA"/>
</dbReference>
<evidence type="ECO:0000256" key="5">
    <source>
        <dbReference type="ARBA" id="ARBA00022723"/>
    </source>
</evidence>
<dbReference type="SMART" id="SM00493">
    <property type="entry name" value="TOPRIM"/>
    <property type="match status" value="1"/>
</dbReference>
<reference evidence="14 15" key="1">
    <citation type="submission" date="2019-06" db="EMBL/GenBank/DDBJ databases">
        <title>Cerasibacillus sp. nov., isolated from maize field.</title>
        <authorList>
            <person name="Lin S.-Y."/>
            <person name="Tsai C.-F."/>
            <person name="Young C.-C."/>
        </authorList>
    </citation>
    <scope>NUCLEOTIDE SEQUENCE [LARGE SCALE GENOMIC DNA]</scope>
    <source>
        <strain evidence="14 15">CC-CFT480</strain>
    </source>
</reference>
<dbReference type="InterPro" id="IPR025156">
    <property type="entry name" value="RNase_M5_C"/>
</dbReference>
<proteinExistence type="inferred from homology"/>
<dbReference type="Proteomes" id="UP000321574">
    <property type="component" value="Unassembled WGS sequence"/>
</dbReference>
<evidence type="ECO:0000259" key="13">
    <source>
        <dbReference type="PROSITE" id="PS50880"/>
    </source>
</evidence>
<comment type="caution">
    <text evidence="14">The sequence shown here is derived from an EMBL/GenBank/DDBJ whole genome shotgun (WGS) entry which is preliminary data.</text>
</comment>
<dbReference type="GO" id="GO:0006364">
    <property type="term" value="P:rRNA processing"/>
    <property type="evidence" value="ECO:0007669"/>
    <property type="project" value="UniProtKB-UniRule"/>
</dbReference>
<keyword evidence="9" id="KW-0460">Magnesium</keyword>
<keyword evidence="5" id="KW-0479">Metal-binding</keyword>
<evidence type="ECO:0000256" key="9">
    <source>
        <dbReference type="ARBA" id="ARBA00022842"/>
    </source>
</evidence>
<keyword evidence="1 11" id="KW-0963">Cytoplasm</keyword>
<dbReference type="Pfam" id="PF13331">
    <property type="entry name" value="DUF4093"/>
    <property type="match status" value="1"/>
</dbReference>
<dbReference type="RefSeq" id="WP_147668397.1">
    <property type="nucleotide sequence ID" value="NZ_VDUW01000008.1"/>
</dbReference>
<keyword evidence="8 11" id="KW-0378">Hydrolase</keyword>
<dbReference type="PANTHER" id="PTHR39156:SF1">
    <property type="entry name" value="RIBONUCLEASE M5"/>
    <property type="match status" value="1"/>
</dbReference>
<gene>
    <name evidence="11 14" type="primary">rnmV</name>
    <name evidence="14" type="ORF">FHP05_11535</name>
</gene>
<dbReference type="FunFam" id="3.40.1360.10:FF:000006">
    <property type="entry name" value="Ribonuclease M5"/>
    <property type="match status" value="1"/>
</dbReference>
<evidence type="ECO:0000256" key="3">
    <source>
        <dbReference type="ARBA" id="ARBA00022552"/>
    </source>
</evidence>
<dbReference type="InterPro" id="IPR034141">
    <property type="entry name" value="TOPRIM_RNase_M5-like"/>
</dbReference>
<accession>A0A5C8NSH2</accession>
<keyword evidence="6 11" id="KW-0699">rRNA-binding</keyword>
<evidence type="ECO:0000313" key="14">
    <source>
        <dbReference type="EMBL" id="TXL63433.1"/>
    </source>
</evidence>
<protein>
    <recommendedName>
        <fullName evidence="11 12">Ribonuclease M5</fullName>
        <ecNumber evidence="11 12">3.1.26.8</ecNumber>
    </recommendedName>
    <alternativeName>
        <fullName evidence="11">RNase M5</fullName>
    </alternativeName>
    <alternativeName>
        <fullName evidence="11">Ribosomal RNA terminal maturase M5</fullName>
    </alternativeName>
</protein>
<dbReference type="GO" id="GO:0043822">
    <property type="term" value="F:ribonuclease M5 activity"/>
    <property type="evidence" value="ECO:0007669"/>
    <property type="project" value="UniProtKB-UniRule"/>
</dbReference>
<dbReference type="InterPro" id="IPR006171">
    <property type="entry name" value="TOPRIM_dom"/>
</dbReference>
<keyword evidence="7 11" id="KW-0255">Endonuclease</keyword>
<evidence type="ECO:0000313" key="15">
    <source>
        <dbReference type="Proteomes" id="UP000321574"/>
    </source>
</evidence>
<dbReference type="NCBIfam" id="TIGR00334">
    <property type="entry name" value="5S_RNA_mat_M5"/>
    <property type="match status" value="1"/>
</dbReference>
<dbReference type="CDD" id="cd01027">
    <property type="entry name" value="TOPRIM_RNase_M5_like"/>
    <property type="match status" value="1"/>
</dbReference>
<evidence type="ECO:0000256" key="7">
    <source>
        <dbReference type="ARBA" id="ARBA00022759"/>
    </source>
</evidence>
<comment type="subcellular location">
    <subcellularLocation>
        <location evidence="11">Cytoplasm</location>
    </subcellularLocation>
</comment>
<dbReference type="InterPro" id="IPR004466">
    <property type="entry name" value="RNase_M5"/>
</dbReference>
<keyword evidence="15" id="KW-1185">Reference proteome</keyword>
<dbReference type="AlphaFoldDB" id="A0A5C8NSH2"/>
<comment type="function">
    <text evidence="11">Required for correct processing of both the 5' and 3' ends of 5S rRNA precursor. Cleaves both sides of a double-stranded region yielding mature 5S rRNA in one step.</text>
</comment>
<evidence type="ECO:0000256" key="12">
    <source>
        <dbReference type="NCBIfam" id="TIGR00334"/>
    </source>
</evidence>
<dbReference type="HAMAP" id="MF_01469">
    <property type="entry name" value="RNase_M5"/>
    <property type="match status" value="1"/>
</dbReference>
<evidence type="ECO:0000256" key="4">
    <source>
        <dbReference type="ARBA" id="ARBA00022722"/>
    </source>
</evidence>